<dbReference type="Pfam" id="PF02771">
    <property type="entry name" value="Acyl-CoA_dh_N"/>
    <property type="match status" value="1"/>
</dbReference>
<evidence type="ECO:0000313" key="10">
    <source>
        <dbReference type="Proteomes" id="UP001516400"/>
    </source>
</evidence>
<dbReference type="PROSITE" id="PS00073">
    <property type="entry name" value="ACYL_COA_DH_2"/>
    <property type="match status" value="1"/>
</dbReference>
<feature type="domain" description="Acyl-CoA oxidase/dehydrogenase middle" evidence="7">
    <location>
        <begin position="50"/>
        <end position="147"/>
    </location>
</feature>
<dbReference type="SUPFAM" id="SSF56645">
    <property type="entry name" value="Acyl-CoA dehydrogenase NM domain-like"/>
    <property type="match status" value="1"/>
</dbReference>
<keyword evidence="4 5" id="KW-0274">FAD</keyword>
<evidence type="ECO:0000259" key="7">
    <source>
        <dbReference type="Pfam" id="PF02770"/>
    </source>
</evidence>
<dbReference type="InterPro" id="IPR006089">
    <property type="entry name" value="Acyl-CoA_DH_CS"/>
</dbReference>
<evidence type="ECO:0000256" key="5">
    <source>
        <dbReference type="RuleBase" id="RU362125"/>
    </source>
</evidence>
<organism evidence="9 10">
    <name type="scientific">Cryptolaemus montrouzieri</name>
    <dbReference type="NCBI Taxonomy" id="559131"/>
    <lineage>
        <taxon>Eukaryota</taxon>
        <taxon>Metazoa</taxon>
        <taxon>Ecdysozoa</taxon>
        <taxon>Arthropoda</taxon>
        <taxon>Hexapoda</taxon>
        <taxon>Insecta</taxon>
        <taxon>Pterygota</taxon>
        <taxon>Neoptera</taxon>
        <taxon>Endopterygota</taxon>
        <taxon>Coleoptera</taxon>
        <taxon>Polyphaga</taxon>
        <taxon>Cucujiformia</taxon>
        <taxon>Coccinelloidea</taxon>
        <taxon>Coccinellidae</taxon>
        <taxon>Scymninae</taxon>
        <taxon>Scymnini</taxon>
        <taxon>Cryptolaemus</taxon>
    </lineage>
</organism>
<dbReference type="Pfam" id="PF00441">
    <property type="entry name" value="Acyl-CoA_dh_1"/>
    <property type="match status" value="1"/>
</dbReference>
<dbReference type="InterPro" id="IPR046373">
    <property type="entry name" value="Acyl-CoA_Oxase/DH_mid-dom_sf"/>
</dbReference>
<dbReference type="Pfam" id="PF02770">
    <property type="entry name" value="Acyl-CoA_dh_M"/>
    <property type="match status" value="1"/>
</dbReference>
<dbReference type="PANTHER" id="PTHR43884:SF12">
    <property type="entry name" value="ISOVALERYL-COA DEHYDROGENASE, MITOCHONDRIAL-RELATED"/>
    <property type="match status" value="1"/>
</dbReference>
<reference evidence="9 10" key="1">
    <citation type="journal article" date="2021" name="BMC Biol.">
        <title>Horizontally acquired antibacterial genes associated with adaptive radiation of ladybird beetles.</title>
        <authorList>
            <person name="Li H.S."/>
            <person name="Tang X.F."/>
            <person name="Huang Y.H."/>
            <person name="Xu Z.Y."/>
            <person name="Chen M.L."/>
            <person name="Du X.Y."/>
            <person name="Qiu B.Y."/>
            <person name="Chen P.T."/>
            <person name="Zhang W."/>
            <person name="Slipinski A."/>
            <person name="Escalona H.E."/>
            <person name="Waterhouse R.M."/>
            <person name="Zwick A."/>
            <person name="Pang H."/>
        </authorList>
    </citation>
    <scope>NUCLEOTIDE SEQUENCE [LARGE SCALE GENOMIC DNA]</scope>
    <source>
        <strain evidence="9">SYSU2018</strain>
    </source>
</reference>
<keyword evidence="10" id="KW-1185">Reference proteome</keyword>
<evidence type="ECO:0000259" key="6">
    <source>
        <dbReference type="Pfam" id="PF00441"/>
    </source>
</evidence>
<keyword evidence="5" id="KW-0560">Oxidoreductase</keyword>
<comment type="cofactor">
    <cofactor evidence="1 5">
        <name>FAD</name>
        <dbReference type="ChEBI" id="CHEBI:57692"/>
    </cofactor>
</comment>
<dbReference type="AlphaFoldDB" id="A0ABD2NVA9"/>
<dbReference type="InterPro" id="IPR009075">
    <property type="entry name" value="AcylCo_DH/oxidase_C"/>
</dbReference>
<dbReference type="InterPro" id="IPR037069">
    <property type="entry name" value="AcylCoA_DH/ox_N_sf"/>
</dbReference>
<dbReference type="SUPFAM" id="SSF47203">
    <property type="entry name" value="Acyl-CoA dehydrogenase C-terminal domain-like"/>
    <property type="match status" value="1"/>
</dbReference>
<dbReference type="InterPro" id="IPR036250">
    <property type="entry name" value="AcylCo_DH-like_C"/>
</dbReference>
<dbReference type="FunFam" id="2.40.110.10:FF:000004">
    <property type="entry name" value="Isovaleryl-CoA dehydrogenase, mitochondrial"/>
    <property type="match status" value="1"/>
</dbReference>
<dbReference type="Gene3D" id="1.20.140.10">
    <property type="entry name" value="Butyryl-CoA Dehydrogenase, subunit A, domain 3"/>
    <property type="match status" value="1"/>
</dbReference>
<dbReference type="InterPro" id="IPR013786">
    <property type="entry name" value="AcylCoA_DH/ox_N"/>
</dbReference>
<evidence type="ECO:0000256" key="1">
    <source>
        <dbReference type="ARBA" id="ARBA00001974"/>
    </source>
</evidence>
<dbReference type="GO" id="GO:0003995">
    <property type="term" value="F:acyl-CoA dehydrogenase activity"/>
    <property type="evidence" value="ECO:0007669"/>
    <property type="project" value="UniProtKB-ARBA"/>
</dbReference>
<comment type="similarity">
    <text evidence="2 5">Belongs to the acyl-CoA dehydrogenase family.</text>
</comment>
<dbReference type="InterPro" id="IPR009100">
    <property type="entry name" value="AcylCoA_DH/oxidase_NM_dom_sf"/>
</dbReference>
<dbReference type="FunFam" id="1.20.140.10:FF:000003">
    <property type="entry name" value="isovaleryl-CoA dehydrogenase, mitochondrial"/>
    <property type="match status" value="1"/>
</dbReference>
<comment type="caution">
    <text evidence="9">The sequence shown here is derived from an EMBL/GenBank/DDBJ whole genome shotgun (WGS) entry which is preliminary data.</text>
</comment>
<dbReference type="PROSITE" id="PS00072">
    <property type="entry name" value="ACYL_COA_DH_1"/>
    <property type="match status" value="1"/>
</dbReference>
<dbReference type="Gene3D" id="1.10.540.10">
    <property type="entry name" value="Acyl-CoA dehydrogenase/oxidase, N-terminal domain"/>
    <property type="match status" value="1"/>
</dbReference>
<feature type="domain" description="Acyl-CoA dehydrogenase/oxidase N-terminal" evidence="8">
    <location>
        <begin position="1"/>
        <end position="46"/>
    </location>
</feature>
<keyword evidence="3 5" id="KW-0285">Flavoprotein</keyword>
<gene>
    <name evidence="9" type="ORF">HHI36_005751</name>
</gene>
<evidence type="ECO:0008006" key="11">
    <source>
        <dbReference type="Google" id="ProtNLM"/>
    </source>
</evidence>
<accession>A0ABD2NVA9</accession>
<proteinExistence type="inferred from homology"/>
<protein>
    <recommendedName>
        <fullName evidence="11">Isovaleryl-CoA dehydrogenase</fullName>
    </recommendedName>
</protein>
<dbReference type="InterPro" id="IPR006091">
    <property type="entry name" value="Acyl-CoA_Oxase/DH_mid-dom"/>
</dbReference>
<evidence type="ECO:0000313" key="9">
    <source>
        <dbReference type="EMBL" id="KAL3282574.1"/>
    </source>
</evidence>
<evidence type="ECO:0000256" key="2">
    <source>
        <dbReference type="ARBA" id="ARBA00009347"/>
    </source>
</evidence>
<evidence type="ECO:0000256" key="3">
    <source>
        <dbReference type="ARBA" id="ARBA00022630"/>
    </source>
</evidence>
<sequence>MEEISRACSAIALSYGAHSNLCVNQIHRNGNERQKEYYLPKLCSGEHIGALAMSEPGAGSDVVSMKTTAQKKGDYYILNGTKFWITNGPDADVLVVYAKTNPNATKTQHGISAFIVEKGTPGFTTGPKLDKLGMRGSNTGELIFEDCKIPRQNLLGVENKGVYVLMSGLDLERLVLAAGPIGIMQACCDVAFSYAHIRKQFDVRIGEFQLIQGKMADMYTTLSACRSYLYNVARACDNKKVNSKDCAGVILYAAEKATQMALDAVQILGGNGYINDYPVGRLLRDAKLYEIGAGTSEIRRMVIGRSLNAEYS</sequence>
<dbReference type="Proteomes" id="UP001516400">
    <property type="component" value="Unassembled WGS sequence"/>
</dbReference>
<dbReference type="Gene3D" id="2.40.110.10">
    <property type="entry name" value="Butyryl-CoA Dehydrogenase, subunit A, domain 2"/>
    <property type="match status" value="1"/>
</dbReference>
<feature type="domain" description="Acyl-CoA dehydrogenase/oxidase C-terminal" evidence="6">
    <location>
        <begin position="159"/>
        <end position="307"/>
    </location>
</feature>
<name>A0ABD2NVA9_9CUCU</name>
<evidence type="ECO:0000259" key="8">
    <source>
        <dbReference type="Pfam" id="PF02771"/>
    </source>
</evidence>
<dbReference type="PANTHER" id="PTHR43884">
    <property type="entry name" value="ACYL-COA DEHYDROGENASE"/>
    <property type="match status" value="1"/>
</dbReference>
<dbReference type="EMBL" id="JABFTP020000144">
    <property type="protein sequence ID" value="KAL3282574.1"/>
    <property type="molecule type" value="Genomic_DNA"/>
</dbReference>
<evidence type="ECO:0000256" key="4">
    <source>
        <dbReference type="ARBA" id="ARBA00022827"/>
    </source>
</evidence>